<keyword evidence="3" id="KW-1185">Reference proteome</keyword>
<dbReference type="Gene3D" id="2.40.160.130">
    <property type="entry name" value="Capsule assembly protein Wzi"/>
    <property type="match status" value="1"/>
</dbReference>
<feature type="chain" id="PRO_5042024473" evidence="1">
    <location>
        <begin position="22"/>
        <end position="558"/>
    </location>
</feature>
<proteinExistence type="predicted"/>
<keyword evidence="1" id="KW-0732">Signal</keyword>
<protein>
    <submittedName>
        <fullName evidence="2">Capsule assembly Wzi family protein</fullName>
    </submittedName>
</protein>
<sequence length="558" mass="65292">MNSFKKIFFILFLLTANFLFAQQENVPLDNEVYSFLKEMKVKGVISGIHDDNPNLSRYEVLNFLKEIKKSETELSQTEKGLLSKFLVEFDDEEYNSENTVNFFGGEYSNSVLDFFSNKNKYAFVYRDSASNFYLNILGRFLQGQSFEPRINNSELFDIGFHFRGTVFNNLGYSLSVQKGGVSGSQSLAPTFDPRLKYNFKFIEAIENIGNYDFTEGYLRYFIQPKRNMNLSFQLGREKITFGYGYDSKLVISGDHTYLDFFKINFDYGVFSFVSMTASTVGNFHVNRDENYTKLIALNRFKLNFPKFAEFGIGENIIYSDRGIDLAYFNPFIFYKFVEMSLQDRDNGTLWLDFQTHFIKNFEISGTFFLDEDILSHLQEINLYSNKTAYQIAAFWYSPFSINDLTLILEYTKIRPFVYSHSNEKNNYTAFGEILGHHIGPNADEIFWRVNYNLNSKTKVSLKYQYIRSGENIYDNEGRLLFNAGGDAFVAFRDNIDPKYVDFLDGERINQNIVTANLRYEPWRKFYIELTYKALFEKNVTRNISSSNSLAMFSFWFEI</sequence>
<reference evidence="2" key="1">
    <citation type="submission" date="2023-03" db="EMBL/GenBank/DDBJ databases">
        <title>Stygiobacter electus gen. nov., sp. nov., facultatively anaerobic thermotolerant bacterium of the class Ignavibacteria from a well of Yessentuki mineral water deposit.</title>
        <authorList>
            <person name="Podosokorskaya O.A."/>
            <person name="Elcheninov A.G."/>
            <person name="Petrova N.F."/>
            <person name="Zavarzina D.G."/>
            <person name="Kublanov I.V."/>
            <person name="Merkel A.Y."/>
        </authorList>
    </citation>
    <scope>NUCLEOTIDE SEQUENCE</scope>
    <source>
        <strain evidence="2">09-Me</strain>
    </source>
</reference>
<dbReference type="Proteomes" id="UP001221302">
    <property type="component" value="Unassembled WGS sequence"/>
</dbReference>
<dbReference type="AlphaFoldDB" id="A0AAE3TCL1"/>
<name>A0AAE3TCL1_9BACT</name>
<dbReference type="RefSeq" id="WP_321535813.1">
    <property type="nucleotide sequence ID" value="NZ_JARGDL010000009.1"/>
</dbReference>
<accession>A0AAE3TCL1</accession>
<comment type="caution">
    <text evidence="2">The sequence shown here is derived from an EMBL/GenBank/DDBJ whole genome shotgun (WGS) entry which is preliminary data.</text>
</comment>
<evidence type="ECO:0000313" key="3">
    <source>
        <dbReference type="Proteomes" id="UP001221302"/>
    </source>
</evidence>
<evidence type="ECO:0000256" key="1">
    <source>
        <dbReference type="SAM" id="SignalP"/>
    </source>
</evidence>
<gene>
    <name evidence="2" type="ORF">P0M35_07770</name>
</gene>
<evidence type="ECO:0000313" key="2">
    <source>
        <dbReference type="EMBL" id="MDF1612045.1"/>
    </source>
</evidence>
<dbReference type="EMBL" id="JARGDL010000009">
    <property type="protein sequence ID" value="MDF1612045.1"/>
    <property type="molecule type" value="Genomic_DNA"/>
</dbReference>
<organism evidence="2 3">
    <name type="scientific">Stygiobacter electus</name>
    <dbReference type="NCBI Taxonomy" id="3032292"/>
    <lineage>
        <taxon>Bacteria</taxon>
        <taxon>Pseudomonadati</taxon>
        <taxon>Ignavibacteriota</taxon>
        <taxon>Ignavibacteria</taxon>
        <taxon>Ignavibacteriales</taxon>
        <taxon>Melioribacteraceae</taxon>
        <taxon>Stygiobacter</taxon>
    </lineage>
</organism>
<dbReference type="Pfam" id="PF14052">
    <property type="entry name" value="Caps_assemb_Wzi"/>
    <property type="match status" value="1"/>
</dbReference>
<dbReference type="InterPro" id="IPR026950">
    <property type="entry name" value="Caps_assemb_Wzi"/>
</dbReference>
<dbReference type="InterPro" id="IPR038636">
    <property type="entry name" value="Wzi_sf"/>
</dbReference>
<feature type="signal peptide" evidence="1">
    <location>
        <begin position="1"/>
        <end position="21"/>
    </location>
</feature>